<dbReference type="GO" id="GO:0022625">
    <property type="term" value="C:cytosolic large ribosomal subunit"/>
    <property type="evidence" value="ECO:0007669"/>
    <property type="project" value="TreeGrafter"/>
</dbReference>
<dbReference type="NCBIfam" id="NF001860">
    <property type="entry name" value="PRK00595.1"/>
    <property type="match status" value="1"/>
</dbReference>
<keyword evidence="3 5" id="KW-0687">Ribonucleoprotein</keyword>
<dbReference type="OrthoDB" id="21586at2"/>
<protein>
    <recommendedName>
        <fullName evidence="4 5">Large ribosomal subunit protein bL33</fullName>
    </recommendedName>
</protein>
<evidence type="ECO:0000313" key="6">
    <source>
        <dbReference type="EMBL" id="QED30370.1"/>
    </source>
</evidence>
<dbReference type="AlphaFoldDB" id="A0A5B8XXN2"/>
<organism evidence="6 7">
    <name type="scientific">Microvenator marinus</name>
    <dbReference type="NCBI Taxonomy" id="2600177"/>
    <lineage>
        <taxon>Bacteria</taxon>
        <taxon>Deltaproteobacteria</taxon>
        <taxon>Bradymonadales</taxon>
        <taxon>Microvenatoraceae</taxon>
        <taxon>Microvenator</taxon>
    </lineage>
</organism>
<evidence type="ECO:0000313" key="7">
    <source>
        <dbReference type="Proteomes" id="UP000321595"/>
    </source>
</evidence>
<dbReference type="PANTHER" id="PTHR15238">
    <property type="entry name" value="54S RIBOSOMAL PROTEIN L39, MITOCHONDRIAL"/>
    <property type="match status" value="1"/>
</dbReference>
<dbReference type="GO" id="GO:0003735">
    <property type="term" value="F:structural constituent of ribosome"/>
    <property type="evidence" value="ECO:0007669"/>
    <property type="project" value="InterPro"/>
</dbReference>
<dbReference type="RefSeq" id="WP_146964023.1">
    <property type="nucleotide sequence ID" value="NZ_CP042467.1"/>
</dbReference>
<evidence type="ECO:0000256" key="3">
    <source>
        <dbReference type="ARBA" id="ARBA00023274"/>
    </source>
</evidence>
<sequence>MREKIRMVSSAGTGFFYTTMKNKRKTPDKLRLKKYDPVIRQHVEFVEAKIK</sequence>
<dbReference type="Gene3D" id="2.20.28.120">
    <property type="entry name" value="Ribosomal protein L33"/>
    <property type="match status" value="1"/>
</dbReference>
<evidence type="ECO:0000256" key="5">
    <source>
        <dbReference type="HAMAP-Rule" id="MF_00294"/>
    </source>
</evidence>
<evidence type="ECO:0000256" key="4">
    <source>
        <dbReference type="ARBA" id="ARBA00035176"/>
    </source>
</evidence>
<dbReference type="SUPFAM" id="SSF57829">
    <property type="entry name" value="Zn-binding ribosomal proteins"/>
    <property type="match status" value="1"/>
</dbReference>
<dbReference type="EMBL" id="CP042467">
    <property type="protein sequence ID" value="QED30370.1"/>
    <property type="molecule type" value="Genomic_DNA"/>
</dbReference>
<dbReference type="InterPro" id="IPR011332">
    <property type="entry name" value="Ribosomal_zn-bd"/>
</dbReference>
<keyword evidence="2 5" id="KW-0689">Ribosomal protein</keyword>
<comment type="similarity">
    <text evidence="1 5">Belongs to the bacterial ribosomal protein bL33 family.</text>
</comment>
<dbReference type="GO" id="GO:0006412">
    <property type="term" value="P:translation"/>
    <property type="evidence" value="ECO:0007669"/>
    <property type="project" value="UniProtKB-UniRule"/>
</dbReference>
<evidence type="ECO:0000256" key="1">
    <source>
        <dbReference type="ARBA" id="ARBA00007596"/>
    </source>
</evidence>
<gene>
    <name evidence="5 6" type="primary">rpmG</name>
    <name evidence="6" type="ORF">FRD01_19260</name>
</gene>
<dbReference type="NCBIfam" id="TIGR01023">
    <property type="entry name" value="rpmG_bact"/>
    <property type="match status" value="1"/>
</dbReference>
<keyword evidence="7" id="KW-1185">Reference proteome</keyword>
<name>A0A5B8XXN2_9DELT</name>
<dbReference type="InterPro" id="IPR001705">
    <property type="entry name" value="Ribosomal_bL33"/>
</dbReference>
<dbReference type="KEGG" id="bbae:FRD01_19260"/>
<evidence type="ECO:0000256" key="2">
    <source>
        <dbReference type="ARBA" id="ARBA00022980"/>
    </source>
</evidence>
<accession>A0A5B8XXN2</accession>
<dbReference type="Pfam" id="PF00471">
    <property type="entry name" value="Ribosomal_L33"/>
    <property type="match status" value="1"/>
</dbReference>
<dbReference type="PANTHER" id="PTHR15238:SF1">
    <property type="entry name" value="LARGE RIBOSOMAL SUBUNIT PROTEIN BL33M"/>
    <property type="match status" value="1"/>
</dbReference>
<dbReference type="Proteomes" id="UP000321595">
    <property type="component" value="Chromosome"/>
</dbReference>
<dbReference type="HAMAP" id="MF_00294">
    <property type="entry name" value="Ribosomal_bL33"/>
    <property type="match status" value="1"/>
</dbReference>
<dbReference type="InterPro" id="IPR038584">
    <property type="entry name" value="Ribosomal_bL33_sf"/>
</dbReference>
<proteinExistence type="inferred from homology"/>
<reference evidence="6 7" key="1">
    <citation type="submission" date="2019-08" db="EMBL/GenBank/DDBJ databases">
        <authorList>
            <person name="Liang Q."/>
        </authorList>
    </citation>
    <scope>NUCLEOTIDE SEQUENCE [LARGE SCALE GENOMIC DNA]</scope>
    <source>
        <strain evidence="6 7">V1718</strain>
    </source>
</reference>